<dbReference type="Pfam" id="PF16187">
    <property type="entry name" value="Peptidase_M16_M"/>
    <property type="match status" value="1"/>
</dbReference>
<dbReference type="InterPro" id="IPR054734">
    <property type="entry name" value="PqqF-like_C_4"/>
</dbReference>
<protein>
    <recommendedName>
        <fullName evidence="9">Insulin-degrading enzyme</fullName>
        <ecNumber evidence="8">3.4.24.56</ecNumber>
    </recommendedName>
    <alternativeName>
        <fullName evidence="11">Insulin protease</fullName>
    </alternativeName>
    <alternativeName>
        <fullName evidence="10">Insulysin</fullName>
    </alternativeName>
</protein>
<evidence type="ECO:0000256" key="6">
    <source>
        <dbReference type="ARBA" id="ARBA00023049"/>
    </source>
</evidence>
<evidence type="ECO:0000256" key="9">
    <source>
        <dbReference type="ARBA" id="ARBA00070422"/>
    </source>
</evidence>
<dbReference type="FunFam" id="3.30.830.10:FF:000007">
    <property type="entry name" value="Insulin-degrading enzyme"/>
    <property type="match status" value="1"/>
</dbReference>
<feature type="region of interest" description="Disordered" evidence="13">
    <location>
        <begin position="1025"/>
        <end position="1046"/>
    </location>
</feature>
<evidence type="ECO:0000259" key="14">
    <source>
        <dbReference type="Pfam" id="PF00675"/>
    </source>
</evidence>
<evidence type="ECO:0000256" key="5">
    <source>
        <dbReference type="ARBA" id="ARBA00022833"/>
    </source>
</evidence>
<dbReference type="EMBL" id="JAWDGP010003399">
    <property type="protein sequence ID" value="KAK3774584.1"/>
    <property type="molecule type" value="Genomic_DNA"/>
</dbReference>
<dbReference type="EC" id="3.4.24.56" evidence="8"/>
<dbReference type="Gene3D" id="3.30.830.10">
    <property type="entry name" value="Metalloenzyme, LuxS/M16 peptidase-like"/>
    <property type="match status" value="4"/>
</dbReference>
<dbReference type="GO" id="GO:0005829">
    <property type="term" value="C:cytosol"/>
    <property type="evidence" value="ECO:0007669"/>
    <property type="project" value="TreeGrafter"/>
</dbReference>
<dbReference type="FunFam" id="3.30.830.10:FF:000004">
    <property type="entry name" value="Putative insulin-degrading enzyme"/>
    <property type="match status" value="1"/>
</dbReference>
<keyword evidence="6" id="KW-0482">Metalloprotease</keyword>
<dbReference type="InterPro" id="IPR007863">
    <property type="entry name" value="Peptidase_M16_C"/>
</dbReference>
<evidence type="ECO:0000256" key="13">
    <source>
        <dbReference type="SAM" id="MobiDB-lite"/>
    </source>
</evidence>
<dbReference type="Pfam" id="PF22456">
    <property type="entry name" value="PqqF-like_C_4"/>
    <property type="match status" value="1"/>
</dbReference>
<dbReference type="InterPro" id="IPR011249">
    <property type="entry name" value="Metalloenz_LuxS/M16"/>
</dbReference>
<dbReference type="InterPro" id="IPR032632">
    <property type="entry name" value="Peptidase_M16_M"/>
</dbReference>
<evidence type="ECO:0000256" key="10">
    <source>
        <dbReference type="ARBA" id="ARBA00074992"/>
    </source>
</evidence>
<dbReference type="AlphaFoldDB" id="A0AAE1DKY4"/>
<evidence type="ECO:0000259" key="15">
    <source>
        <dbReference type="Pfam" id="PF05193"/>
    </source>
</evidence>
<evidence type="ECO:0000256" key="4">
    <source>
        <dbReference type="ARBA" id="ARBA00022801"/>
    </source>
</evidence>
<accession>A0AAE1DKY4</accession>
<dbReference type="InterPro" id="IPR011765">
    <property type="entry name" value="Pept_M16_N"/>
</dbReference>
<dbReference type="PANTHER" id="PTHR43690">
    <property type="entry name" value="NARDILYSIN"/>
    <property type="match status" value="1"/>
</dbReference>
<organism evidence="18 19">
    <name type="scientific">Elysia crispata</name>
    <name type="common">lettuce slug</name>
    <dbReference type="NCBI Taxonomy" id="231223"/>
    <lineage>
        <taxon>Eukaryota</taxon>
        <taxon>Metazoa</taxon>
        <taxon>Spiralia</taxon>
        <taxon>Lophotrochozoa</taxon>
        <taxon>Mollusca</taxon>
        <taxon>Gastropoda</taxon>
        <taxon>Heterobranchia</taxon>
        <taxon>Euthyneura</taxon>
        <taxon>Panpulmonata</taxon>
        <taxon>Sacoglossa</taxon>
        <taxon>Placobranchoidea</taxon>
        <taxon>Plakobranchidae</taxon>
        <taxon>Elysia</taxon>
    </lineage>
</organism>
<dbReference type="FunFam" id="3.30.830.10:FF:000003">
    <property type="entry name" value="Insulin-degrading enzyme"/>
    <property type="match status" value="1"/>
</dbReference>
<dbReference type="InterPro" id="IPR001431">
    <property type="entry name" value="Pept_M16_Zn_BS"/>
</dbReference>
<evidence type="ECO:0000256" key="2">
    <source>
        <dbReference type="ARBA" id="ARBA00022670"/>
    </source>
</evidence>
<keyword evidence="2" id="KW-0645">Protease</keyword>
<proteinExistence type="inferred from homology"/>
<feature type="domain" description="Peptidase M16 middle/third" evidence="16">
    <location>
        <begin position="480"/>
        <end position="761"/>
    </location>
</feature>
<dbReference type="Pfam" id="PF05193">
    <property type="entry name" value="Peptidase_M16_C"/>
    <property type="match status" value="1"/>
</dbReference>
<keyword evidence="19" id="KW-1185">Reference proteome</keyword>
<evidence type="ECO:0000256" key="8">
    <source>
        <dbReference type="ARBA" id="ARBA00066874"/>
    </source>
</evidence>
<feature type="domain" description="Coenzyme PQQ synthesis protein F-like C-terminal lobe" evidence="17">
    <location>
        <begin position="868"/>
        <end position="966"/>
    </location>
</feature>
<dbReference type="GO" id="GO:0005739">
    <property type="term" value="C:mitochondrion"/>
    <property type="evidence" value="ECO:0007669"/>
    <property type="project" value="TreeGrafter"/>
</dbReference>
<comment type="catalytic activity">
    <reaction evidence="7">
        <text>Degradation of insulin, glucagon and other polypeptides. No action on proteins.</text>
        <dbReference type="EC" id="3.4.24.56"/>
    </reaction>
</comment>
<reference evidence="18" key="1">
    <citation type="journal article" date="2023" name="G3 (Bethesda)">
        <title>A reference genome for the long-term kleptoplast-retaining sea slug Elysia crispata morphotype clarki.</title>
        <authorList>
            <person name="Eastman K.E."/>
            <person name="Pendleton A.L."/>
            <person name="Shaikh M.A."/>
            <person name="Suttiyut T."/>
            <person name="Ogas R."/>
            <person name="Tomko P."/>
            <person name="Gavelis G."/>
            <person name="Widhalm J.R."/>
            <person name="Wisecaver J.H."/>
        </authorList>
    </citation>
    <scope>NUCLEOTIDE SEQUENCE</scope>
    <source>
        <strain evidence="18">ECLA1</strain>
    </source>
</reference>
<feature type="domain" description="Peptidase M16 C-terminal" evidence="15">
    <location>
        <begin position="296"/>
        <end position="474"/>
    </location>
</feature>
<name>A0AAE1DKY4_9GAST</name>
<comment type="similarity">
    <text evidence="1 12">Belongs to the peptidase M16 family.</text>
</comment>
<keyword evidence="4" id="KW-0378">Hydrolase</keyword>
<dbReference type="GO" id="GO:0051603">
    <property type="term" value="P:proteolysis involved in protein catabolic process"/>
    <property type="evidence" value="ECO:0007669"/>
    <property type="project" value="TreeGrafter"/>
</dbReference>
<keyword evidence="3" id="KW-0479">Metal-binding</keyword>
<dbReference type="FunFam" id="3.30.830.10:FF:000005">
    <property type="entry name" value="nardilysin isoform X1"/>
    <property type="match status" value="1"/>
</dbReference>
<evidence type="ECO:0000256" key="3">
    <source>
        <dbReference type="ARBA" id="ARBA00022723"/>
    </source>
</evidence>
<evidence type="ECO:0000313" key="19">
    <source>
        <dbReference type="Proteomes" id="UP001283361"/>
    </source>
</evidence>
<dbReference type="Pfam" id="PF00675">
    <property type="entry name" value="Peptidase_M16"/>
    <property type="match status" value="1"/>
</dbReference>
<dbReference type="SUPFAM" id="SSF63411">
    <property type="entry name" value="LuxS/MPP-like metallohydrolase"/>
    <property type="match status" value="4"/>
</dbReference>
<comment type="caution">
    <text evidence="18">The sequence shown here is derived from an EMBL/GenBank/DDBJ whole genome shotgun (WGS) entry which is preliminary data.</text>
</comment>
<evidence type="ECO:0000256" key="12">
    <source>
        <dbReference type="RuleBase" id="RU004447"/>
    </source>
</evidence>
<dbReference type="PROSITE" id="PS00143">
    <property type="entry name" value="INSULINASE"/>
    <property type="match status" value="1"/>
</dbReference>
<dbReference type="InterPro" id="IPR050626">
    <property type="entry name" value="Peptidase_M16"/>
</dbReference>
<dbReference type="GO" id="GO:0043171">
    <property type="term" value="P:peptide catabolic process"/>
    <property type="evidence" value="ECO:0007669"/>
    <property type="project" value="TreeGrafter"/>
</dbReference>
<evidence type="ECO:0000259" key="16">
    <source>
        <dbReference type="Pfam" id="PF16187"/>
    </source>
</evidence>
<sequence>MNDAAIYQHRKQMTYIFHSSWTWKAILEKKQVSYTLCCATKYKDFLNYQPTRSSQRSRVFDKLQNQNHFSLRDAVYEAFGSYVKVGFKVKLRMASTITNILPIAKIYEDKSIVKSAADSRQYRGIELENGLKILLVSDPETDKASAAMDVHIGHLKDPWNIPGLAHFCEHMLFLGTEKYPEENEYNKFLSEHGGMSNAFTSLEHTNYYFDVSPDNLAGALDRFSQFFCCPMFTPSATGREVNAVDSENSRNIQSDPWRLFQLDKSLSRPDHDFSKFGTGSKETLEEIPKSKGIDVREELLKFHSQYYSSNIMGMCVVGREPLDELQSMVVPLVEGVINKNVQVPRWDSSPYTENELQTTVCAVPVKDIREMSVVWPTPDVSDFYDANPGHYLGHLLGHEGSGSLLSELKARGWANTLVGGQRTGAKGFSFFSVAVDLTDKGQENTDEIISLIYQYVNMLRKEGAQEWIFKECKDLASMSFHFKDKESPRAYTSSLASRLQEYPMQDVLRAYSLFDDFRPDLINTILDKLTPENMRVTIVSKKFAEEADQIEKWYGTKYKVTKFSQEQISKWSTCGLHKNLCLPDRNEFIPTNFDILPRESEVASLPDIVKNSELSRLWHKQDDKFLKPKACVNVDFISPLAYMDPLHANLNALFTQLFDDALTEYSYMAEIAGLRYSLDSSIYGLTLSVKGYNDKLTILLKKILEKMTTFVVDPTRLAIFKEMHSRNLKNFQAEQPHQHAVFYTNMLTSEVLWTKDELLQALDDVNENNLQAFIKDLLSKLFIEGLIYGNISRKQALEMMEMVESILCDKCGTKPLLPSQHRKLREVHLPDGCYFIHKEKNDVHESSSIEVYYQCGQQNTESNMLLELFCQVISEPCFNILRTQEQLGYIVFSGVRRSKGVQGLRVIVQSMKSPQYVEGRIEAFIQKMNDIIRDMSDEEFSKHVSALCTKRLEKPKKLVQQNNKYWTEIISSYYNFDRDCIEVAFLRTITKEDLYKFYKEKIALGAPQRHKLSVHVISDVAQESSRPEFGVNGENTSTVSSDDNKGDDGLIQAPVLPVPTIVTDVMEFKRDLGLYPLPKPFIDVTKTKAKL</sequence>
<dbReference type="GO" id="GO:0004222">
    <property type="term" value="F:metalloendopeptidase activity"/>
    <property type="evidence" value="ECO:0007669"/>
    <property type="project" value="UniProtKB-EC"/>
</dbReference>
<gene>
    <name evidence="18" type="ORF">RRG08_035014</name>
</gene>
<feature type="domain" description="Peptidase M16 N-terminal" evidence="14">
    <location>
        <begin position="133"/>
        <end position="270"/>
    </location>
</feature>
<dbReference type="GO" id="GO:0046872">
    <property type="term" value="F:metal ion binding"/>
    <property type="evidence" value="ECO:0007669"/>
    <property type="project" value="UniProtKB-KW"/>
</dbReference>
<evidence type="ECO:0000259" key="17">
    <source>
        <dbReference type="Pfam" id="PF22456"/>
    </source>
</evidence>
<evidence type="ECO:0000313" key="18">
    <source>
        <dbReference type="EMBL" id="KAK3774584.1"/>
    </source>
</evidence>
<dbReference type="Proteomes" id="UP001283361">
    <property type="component" value="Unassembled WGS sequence"/>
</dbReference>
<evidence type="ECO:0000256" key="11">
    <source>
        <dbReference type="ARBA" id="ARBA00080349"/>
    </source>
</evidence>
<evidence type="ECO:0000256" key="1">
    <source>
        <dbReference type="ARBA" id="ARBA00007261"/>
    </source>
</evidence>
<evidence type="ECO:0000256" key="7">
    <source>
        <dbReference type="ARBA" id="ARBA00052248"/>
    </source>
</evidence>
<keyword evidence="5" id="KW-0862">Zinc</keyword>
<dbReference type="PANTHER" id="PTHR43690:SF18">
    <property type="entry name" value="INSULIN-DEGRADING ENZYME-RELATED"/>
    <property type="match status" value="1"/>
</dbReference>